<name>A0A8T2TA47_CERRI</name>
<protein>
    <submittedName>
        <fullName evidence="2">Uncharacterized protein</fullName>
    </submittedName>
</protein>
<comment type="caution">
    <text evidence="2">The sequence shown here is derived from an EMBL/GenBank/DDBJ whole genome shotgun (WGS) entry which is preliminary data.</text>
</comment>
<proteinExistence type="predicted"/>
<feature type="region of interest" description="Disordered" evidence="1">
    <location>
        <begin position="15"/>
        <end position="72"/>
    </location>
</feature>
<feature type="region of interest" description="Disordered" evidence="1">
    <location>
        <begin position="104"/>
        <end position="141"/>
    </location>
</feature>
<evidence type="ECO:0000313" key="2">
    <source>
        <dbReference type="EMBL" id="KAH7416390.1"/>
    </source>
</evidence>
<evidence type="ECO:0000256" key="1">
    <source>
        <dbReference type="SAM" id="MobiDB-lite"/>
    </source>
</evidence>
<feature type="compositionally biased region" description="Polar residues" evidence="1">
    <location>
        <begin position="61"/>
        <end position="71"/>
    </location>
</feature>
<evidence type="ECO:0000313" key="3">
    <source>
        <dbReference type="Proteomes" id="UP000825935"/>
    </source>
</evidence>
<feature type="compositionally biased region" description="Polar residues" evidence="1">
    <location>
        <begin position="29"/>
        <end position="38"/>
    </location>
</feature>
<gene>
    <name evidence="2" type="ORF">KP509_14G089600</name>
</gene>
<sequence length="141" mass="15621">MNPFKVLLDNVFNPFEEGSSASAGKENVDPNSGKSDLSNVLPHPNHDNGGWTLVKKKGNRGNESPSYTNEDASFEEQLNHADQMQLDNICPNQIQDEELETVPNTQVQKDASDSHLINVPKRKELPRSALAVKKPTKSSRK</sequence>
<dbReference type="Proteomes" id="UP000825935">
    <property type="component" value="Chromosome 14"/>
</dbReference>
<reference evidence="2" key="1">
    <citation type="submission" date="2021-08" db="EMBL/GenBank/DDBJ databases">
        <title>WGS assembly of Ceratopteris richardii.</title>
        <authorList>
            <person name="Marchant D.B."/>
            <person name="Chen G."/>
            <person name="Jenkins J."/>
            <person name="Shu S."/>
            <person name="Leebens-Mack J."/>
            <person name="Grimwood J."/>
            <person name="Schmutz J."/>
            <person name="Soltis P."/>
            <person name="Soltis D."/>
            <person name="Chen Z.-H."/>
        </authorList>
    </citation>
    <scope>NUCLEOTIDE SEQUENCE</scope>
    <source>
        <strain evidence="2">Whitten #5841</strain>
        <tissue evidence="2">Leaf</tissue>
    </source>
</reference>
<organism evidence="2 3">
    <name type="scientific">Ceratopteris richardii</name>
    <name type="common">Triangle waterfern</name>
    <dbReference type="NCBI Taxonomy" id="49495"/>
    <lineage>
        <taxon>Eukaryota</taxon>
        <taxon>Viridiplantae</taxon>
        <taxon>Streptophyta</taxon>
        <taxon>Embryophyta</taxon>
        <taxon>Tracheophyta</taxon>
        <taxon>Polypodiopsida</taxon>
        <taxon>Polypodiidae</taxon>
        <taxon>Polypodiales</taxon>
        <taxon>Pteridineae</taxon>
        <taxon>Pteridaceae</taxon>
        <taxon>Parkerioideae</taxon>
        <taxon>Ceratopteris</taxon>
    </lineage>
</organism>
<keyword evidence="3" id="KW-1185">Reference proteome</keyword>
<dbReference type="AlphaFoldDB" id="A0A8T2TA47"/>
<accession>A0A8T2TA47</accession>
<dbReference type="EMBL" id="CM035419">
    <property type="protein sequence ID" value="KAH7416390.1"/>
    <property type="molecule type" value="Genomic_DNA"/>
</dbReference>